<dbReference type="EMBL" id="SPLM01000001">
    <property type="protein sequence ID" value="TMW69820.1"/>
    <property type="molecule type" value="Genomic_DNA"/>
</dbReference>
<dbReference type="PANTHER" id="PTHR19134">
    <property type="entry name" value="RECEPTOR-TYPE TYROSINE-PROTEIN PHOSPHATASE"/>
    <property type="match status" value="1"/>
</dbReference>
<dbReference type="PANTHER" id="PTHR19134:SF449">
    <property type="entry name" value="TYROSINE-PROTEIN PHOSPHATASE 1"/>
    <property type="match status" value="1"/>
</dbReference>
<sequence>MSTLDSTVEVTGRVVDGVALTDRQGAFGGRDVVGPRVDVAFLRQVLADRSAIPEVFSSAIREFLQRVDSLQKLTGRLRGGACSGFEREYREICRSIDGAPWYDNAITPQTKHTIAKNRYSDVLPFERTRVRLPAAISTGPAGDYINANFIDDTYIACCAPIPNVLADFWHMIWHSDVHVILMLTNFVERNRRKADLYWDSRGHAIDFNGVFVQLVQEEQHPASDGFIIRMFKVWTSATESQPRLVQHVQLTIWPDHGVLRDFQVIAPMLQLVNSYRDQAALTSGRAARIVVHCSAGIGRSGTFIAIDIILQALHGAFRMHASDASSSSVELLRQSLNVPQIVHRIRSQRPGMVQTPEQYEMIYRYIAAILTNSAAW</sequence>
<name>A0A8K1CUG3_PYTOL</name>
<dbReference type="PRINTS" id="PR00700">
    <property type="entry name" value="PRTYPHPHTASE"/>
</dbReference>
<reference evidence="3" key="1">
    <citation type="submission" date="2019-03" db="EMBL/GenBank/DDBJ databases">
        <title>Long read genome sequence of the mycoparasitic Pythium oligandrum ATCC 38472 isolated from sugarbeet rhizosphere.</title>
        <authorList>
            <person name="Gaulin E."/>
        </authorList>
    </citation>
    <scope>NUCLEOTIDE SEQUENCE</scope>
    <source>
        <strain evidence="3">ATCC 38472_TT</strain>
    </source>
</reference>
<dbReference type="SMART" id="SM00194">
    <property type="entry name" value="PTPc"/>
    <property type="match status" value="1"/>
</dbReference>
<dbReference type="PROSITE" id="PS50055">
    <property type="entry name" value="TYR_PHOSPHATASE_PTP"/>
    <property type="match status" value="1"/>
</dbReference>
<feature type="domain" description="Tyrosine specific protein phosphatases" evidence="2">
    <location>
        <begin position="266"/>
        <end position="360"/>
    </location>
</feature>
<evidence type="ECO:0000259" key="2">
    <source>
        <dbReference type="PROSITE" id="PS50056"/>
    </source>
</evidence>
<dbReference type="SMART" id="SM00404">
    <property type="entry name" value="PTPc_motif"/>
    <property type="match status" value="1"/>
</dbReference>
<evidence type="ECO:0000313" key="4">
    <source>
        <dbReference type="Proteomes" id="UP000794436"/>
    </source>
</evidence>
<evidence type="ECO:0000259" key="1">
    <source>
        <dbReference type="PROSITE" id="PS50055"/>
    </source>
</evidence>
<evidence type="ECO:0000313" key="3">
    <source>
        <dbReference type="EMBL" id="TMW69820.1"/>
    </source>
</evidence>
<dbReference type="AlphaFoldDB" id="A0A8K1CUG3"/>
<dbReference type="Gene3D" id="3.90.190.10">
    <property type="entry name" value="Protein tyrosine phosphatase superfamily"/>
    <property type="match status" value="1"/>
</dbReference>
<dbReference type="PROSITE" id="PS50056">
    <property type="entry name" value="TYR_PHOSPHATASE_2"/>
    <property type="match status" value="1"/>
</dbReference>
<keyword evidence="4" id="KW-1185">Reference proteome</keyword>
<dbReference type="SUPFAM" id="SSF52799">
    <property type="entry name" value="(Phosphotyrosine protein) phosphatases II"/>
    <property type="match status" value="1"/>
</dbReference>
<dbReference type="InterPro" id="IPR003595">
    <property type="entry name" value="Tyr_Pase_cat"/>
</dbReference>
<dbReference type="GO" id="GO:0004725">
    <property type="term" value="F:protein tyrosine phosphatase activity"/>
    <property type="evidence" value="ECO:0007669"/>
    <property type="project" value="InterPro"/>
</dbReference>
<organism evidence="3 4">
    <name type="scientific">Pythium oligandrum</name>
    <name type="common">Mycoparasitic fungus</name>
    <dbReference type="NCBI Taxonomy" id="41045"/>
    <lineage>
        <taxon>Eukaryota</taxon>
        <taxon>Sar</taxon>
        <taxon>Stramenopiles</taxon>
        <taxon>Oomycota</taxon>
        <taxon>Peronosporomycetes</taxon>
        <taxon>Pythiales</taxon>
        <taxon>Pythiaceae</taxon>
        <taxon>Pythium</taxon>
    </lineage>
</organism>
<feature type="domain" description="Tyrosine-protein phosphatase" evidence="1">
    <location>
        <begin position="85"/>
        <end position="369"/>
    </location>
</feature>
<dbReference type="Pfam" id="PF00102">
    <property type="entry name" value="Y_phosphatase"/>
    <property type="match status" value="1"/>
</dbReference>
<accession>A0A8K1CUG3</accession>
<dbReference type="OrthoDB" id="10253954at2759"/>
<dbReference type="InterPro" id="IPR029021">
    <property type="entry name" value="Prot-tyrosine_phosphatase-like"/>
</dbReference>
<dbReference type="InterPro" id="IPR000387">
    <property type="entry name" value="Tyr_Pase_dom"/>
</dbReference>
<comment type="caution">
    <text evidence="3">The sequence shown here is derived from an EMBL/GenBank/DDBJ whole genome shotgun (WGS) entry which is preliminary data.</text>
</comment>
<dbReference type="PROSITE" id="PS00383">
    <property type="entry name" value="TYR_PHOSPHATASE_1"/>
    <property type="match status" value="1"/>
</dbReference>
<dbReference type="Proteomes" id="UP000794436">
    <property type="component" value="Unassembled WGS sequence"/>
</dbReference>
<dbReference type="CDD" id="cd00047">
    <property type="entry name" value="PTPc"/>
    <property type="match status" value="1"/>
</dbReference>
<gene>
    <name evidence="3" type="ORF">Poli38472_001976</name>
</gene>
<dbReference type="InterPro" id="IPR050348">
    <property type="entry name" value="Protein-Tyr_Phosphatase"/>
</dbReference>
<proteinExistence type="predicted"/>
<dbReference type="InterPro" id="IPR016130">
    <property type="entry name" value="Tyr_Pase_AS"/>
</dbReference>
<dbReference type="InterPro" id="IPR000242">
    <property type="entry name" value="PTP_cat"/>
</dbReference>
<protein>
    <submittedName>
        <fullName evidence="3">Uncharacterized protein</fullName>
    </submittedName>
</protein>